<dbReference type="RefSeq" id="WP_146446826.1">
    <property type="nucleotide sequence ID" value="NZ_SJPR01000013.1"/>
</dbReference>
<dbReference type="InterPro" id="IPR050727">
    <property type="entry name" value="GH43_arabinanases"/>
</dbReference>
<evidence type="ECO:0000313" key="9">
    <source>
        <dbReference type="Proteomes" id="UP000317421"/>
    </source>
</evidence>
<feature type="chain" id="PRO_5023035872" evidence="7">
    <location>
        <begin position="26"/>
        <end position="995"/>
    </location>
</feature>
<name>A0A5C5ZWL6_9BACT</name>
<comment type="pathway">
    <text evidence="1">Glycan metabolism; L-arabinan degradation.</text>
</comment>
<dbReference type="AlphaFoldDB" id="A0A5C5ZWL6"/>
<evidence type="ECO:0000256" key="7">
    <source>
        <dbReference type="SAM" id="SignalP"/>
    </source>
</evidence>
<dbReference type="OrthoDB" id="2518538at2"/>
<dbReference type="GO" id="GO:0004553">
    <property type="term" value="F:hydrolase activity, hydrolyzing O-glycosyl compounds"/>
    <property type="evidence" value="ECO:0007669"/>
    <property type="project" value="InterPro"/>
</dbReference>
<keyword evidence="3 8" id="KW-0378">Hydrolase</keyword>
<protein>
    <submittedName>
        <fullName evidence="8">Glycosyl hydrolases family 43</fullName>
    </submittedName>
</protein>
<dbReference type="InterPro" id="IPR006710">
    <property type="entry name" value="Glyco_hydro_43"/>
</dbReference>
<dbReference type="SUPFAM" id="SSF75005">
    <property type="entry name" value="Arabinanase/levansucrase/invertase"/>
    <property type="match status" value="1"/>
</dbReference>
<dbReference type="Pfam" id="PF04616">
    <property type="entry name" value="Glyco_hydro_43"/>
    <property type="match status" value="1"/>
</dbReference>
<dbReference type="Pfam" id="PF11175">
    <property type="entry name" value="DUF2961"/>
    <property type="match status" value="1"/>
</dbReference>
<keyword evidence="7" id="KW-0732">Signal</keyword>
<comment type="similarity">
    <text evidence="2">Belongs to the glycosyl hydrolase 43 family.</text>
</comment>
<evidence type="ECO:0000256" key="2">
    <source>
        <dbReference type="ARBA" id="ARBA00009865"/>
    </source>
</evidence>
<reference evidence="8 9" key="1">
    <citation type="submission" date="2019-02" db="EMBL/GenBank/DDBJ databases">
        <title>Deep-cultivation of Planctomycetes and their phenomic and genomic characterization uncovers novel biology.</title>
        <authorList>
            <person name="Wiegand S."/>
            <person name="Jogler M."/>
            <person name="Boedeker C."/>
            <person name="Pinto D."/>
            <person name="Vollmers J."/>
            <person name="Rivas-Marin E."/>
            <person name="Kohn T."/>
            <person name="Peeters S.H."/>
            <person name="Heuer A."/>
            <person name="Rast P."/>
            <person name="Oberbeckmann S."/>
            <person name="Bunk B."/>
            <person name="Jeske O."/>
            <person name="Meyerdierks A."/>
            <person name="Storesund J.E."/>
            <person name="Kallscheuer N."/>
            <person name="Luecker S."/>
            <person name="Lage O.M."/>
            <person name="Pohl T."/>
            <person name="Merkel B.J."/>
            <person name="Hornburger P."/>
            <person name="Mueller R.-W."/>
            <person name="Bruemmer F."/>
            <person name="Labrenz M."/>
            <person name="Spormann A.M."/>
            <person name="Op Den Camp H."/>
            <person name="Overmann J."/>
            <person name="Amann R."/>
            <person name="Jetten M.S.M."/>
            <person name="Mascher T."/>
            <person name="Medema M.H."/>
            <person name="Devos D.P."/>
            <person name="Kaster A.-K."/>
            <person name="Ovreas L."/>
            <person name="Rohde M."/>
            <person name="Galperin M.Y."/>
            <person name="Jogler C."/>
        </authorList>
    </citation>
    <scope>NUCLEOTIDE SEQUENCE [LARGE SCALE GENOMIC DNA]</scope>
    <source>
        <strain evidence="8 9">Pla108</strain>
    </source>
</reference>
<dbReference type="Proteomes" id="UP000317421">
    <property type="component" value="Unassembled WGS sequence"/>
</dbReference>
<dbReference type="Gene3D" id="2.115.10.20">
    <property type="entry name" value="Glycosyl hydrolase domain, family 43"/>
    <property type="match status" value="1"/>
</dbReference>
<dbReference type="Gene3D" id="2.60.120.1390">
    <property type="match status" value="2"/>
</dbReference>
<comment type="caution">
    <text evidence="8">The sequence shown here is derived from an EMBL/GenBank/DDBJ whole genome shotgun (WGS) entry which is preliminary data.</text>
</comment>
<dbReference type="InterPro" id="IPR021345">
    <property type="entry name" value="DUF2961"/>
</dbReference>
<feature type="site" description="Important for catalytic activity, responsible for pKa modulation of the active site Glu and correct orientation of both the proton donor and substrate" evidence="5">
    <location>
        <position position="173"/>
    </location>
</feature>
<dbReference type="PANTHER" id="PTHR43301:SF3">
    <property type="entry name" value="ARABINAN ENDO-1,5-ALPHA-L-ARABINOSIDASE A-RELATED"/>
    <property type="match status" value="1"/>
</dbReference>
<dbReference type="GO" id="GO:0005975">
    <property type="term" value="P:carbohydrate metabolic process"/>
    <property type="evidence" value="ECO:0007669"/>
    <property type="project" value="InterPro"/>
</dbReference>
<keyword evidence="4" id="KW-0326">Glycosidase</keyword>
<sequence precursor="true">MTFIANPIRLSIATLAALLAPVLVADAKTLVECGEFTRIYDPGVGEEKAWYINDHCFIQGPRDRWHLFGITHEEPLDPADEDNLAHATAATLLQQPWEKRPFALTVAPDAPWLEQHLWAPHVIQHDGLYYMFYCAGDADHSRYKIHLATSSDLKDWARHPANPMVIDGYDARDPFVLRHDGKWLMYYTANSQPEGGNHLVACVESDDLLHWGNRRVVFTDPTSGTFGGPTESPFVVRRGAKYYLFIGPRDGYDGTDVFVSDSPFLWRDEDLVGHFPAHAAEVVRDERGEWWISRCGWGKGGVYLAPLTWSDALDDADTNVPVAVGGPPPVTTGTLVRQMVDFDRLCETPVHPYKTLQVTSTDRRSDTPGGPDWFANSDGFGGAPIPPFERVLKKPGDDGVGEYLLADIEGPGAIVRTWTADINGNLRVYLDDADTPIYDGPAERFLHHPWDTFTEGSGVSAETLEGAYYQRDAAYCPMPFAKRCRIVWTGKRDHVHFYYVQFRKYLGDTPFVETFQPDDLATYAADIKHVSAVLKDPDANHSLGGASTESIDVTLAPGQTSEALRLEGPAAIEQLRLRVEAADETAALRQTVMHVTFDDWSVAQVQSPVGDFFAAAPGVNPYVSLPFTVESNGRMTSRYVMPYRRSARLAFQNLGDQPVRVTGEASSAHRDWDDARSMHFYARWRMLHDISTPPQFDVPFLFAHGSGRYVGTASLMRNTARGVHMGGTWWGEGDEKVYVDDDRIPSWFGTGSEDYYNYAWSAVDIFSYPYAGQPRNDGPGNRGFVTNYRFHFLDDQPFTERIAFTMELLSNHPVDDFSYGCQAYHYGRPGMIDDHRPITSEDVRRPTLPTPWKPLAIFASAGATFLEPEALTSAEHEIKTGDLWSEGKLFVWSPDTEGETLTLKLPVNHEGTYEVRLGMAIDPDSGVVSATLDGKPFGFGGKSEAMPLHSDRRTMLRASESEAIKLTQGDHELVLRYEGGAPRVGVDFVWLQPSG</sequence>
<evidence type="ECO:0000256" key="5">
    <source>
        <dbReference type="PIRSR" id="PIRSR606710-2"/>
    </source>
</evidence>
<dbReference type="PANTHER" id="PTHR43301">
    <property type="entry name" value="ARABINAN ENDO-1,5-ALPHA-L-ARABINOSIDASE"/>
    <property type="match status" value="1"/>
</dbReference>
<evidence type="ECO:0000256" key="6">
    <source>
        <dbReference type="SAM" id="MobiDB-lite"/>
    </source>
</evidence>
<feature type="region of interest" description="Disordered" evidence="6">
    <location>
        <begin position="358"/>
        <end position="379"/>
    </location>
</feature>
<gene>
    <name evidence="8" type="ORF">Pla108_41550</name>
</gene>
<feature type="signal peptide" evidence="7">
    <location>
        <begin position="1"/>
        <end position="25"/>
    </location>
</feature>
<evidence type="ECO:0000256" key="4">
    <source>
        <dbReference type="ARBA" id="ARBA00023295"/>
    </source>
</evidence>
<organism evidence="8 9">
    <name type="scientific">Botrimarina colliarenosi</name>
    <dbReference type="NCBI Taxonomy" id="2528001"/>
    <lineage>
        <taxon>Bacteria</taxon>
        <taxon>Pseudomonadati</taxon>
        <taxon>Planctomycetota</taxon>
        <taxon>Planctomycetia</taxon>
        <taxon>Pirellulales</taxon>
        <taxon>Lacipirellulaceae</taxon>
        <taxon>Botrimarina</taxon>
    </lineage>
</organism>
<proteinExistence type="inferred from homology"/>
<evidence type="ECO:0000256" key="3">
    <source>
        <dbReference type="ARBA" id="ARBA00022801"/>
    </source>
</evidence>
<evidence type="ECO:0000256" key="1">
    <source>
        <dbReference type="ARBA" id="ARBA00004834"/>
    </source>
</evidence>
<dbReference type="EMBL" id="SJPR01000013">
    <property type="protein sequence ID" value="TWT92012.1"/>
    <property type="molecule type" value="Genomic_DNA"/>
</dbReference>
<evidence type="ECO:0000313" key="8">
    <source>
        <dbReference type="EMBL" id="TWT92012.1"/>
    </source>
</evidence>
<keyword evidence="9" id="KW-1185">Reference proteome</keyword>
<dbReference type="InterPro" id="IPR023296">
    <property type="entry name" value="Glyco_hydro_beta-prop_sf"/>
</dbReference>
<accession>A0A5C5ZWL6</accession>